<comment type="caution">
    <text evidence="1">The sequence shown here is derived from an EMBL/GenBank/DDBJ whole genome shotgun (WGS) entry which is preliminary data.</text>
</comment>
<proteinExistence type="predicted"/>
<gene>
    <name evidence="1" type="ORF">ENR64_11140</name>
</gene>
<dbReference type="EMBL" id="DSRU01000164">
    <property type="protein sequence ID" value="HFM98290.1"/>
    <property type="molecule type" value="Genomic_DNA"/>
</dbReference>
<organism evidence="1">
    <name type="scientific">Oscillatoriales cyanobacterium SpSt-418</name>
    <dbReference type="NCBI Taxonomy" id="2282169"/>
    <lineage>
        <taxon>Bacteria</taxon>
        <taxon>Bacillati</taxon>
        <taxon>Cyanobacteriota</taxon>
        <taxon>Cyanophyceae</taxon>
        <taxon>Oscillatoriophycideae</taxon>
        <taxon>Oscillatoriales</taxon>
    </lineage>
</organism>
<protein>
    <submittedName>
        <fullName evidence="1">Uncharacterized protein</fullName>
    </submittedName>
</protein>
<name>A0A7C3KE92_9CYAN</name>
<evidence type="ECO:0000313" key="1">
    <source>
        <dbReference type="EMBL" id="HFM98290.1"/>
    </source>
</evidence>
<dbReference type="AlphaFoldDB" id="A0A7C3KE92"/>
<reference evidence="1" key="1">
    <citation type="journal article" date="2020" name="mSystems">
        <title>Genome- and Community-Level Interaction Insights into Carbon Utilization and Element Cycling Functions of Hydrothermarchaeota in Hydrothermal Sediment.</title>
        <authorList>
            <person name="Zhou Z."/>
            <person name="Liu Y."/>
            <person name="Xu W."/>
            <person name="Pan J."/>
            <person name="Luo Z.H."/>
            <person name="Li M."/>
        </authorList>
    </citation>
    <scope>NUCLEOTIDE SEQUENCE [LARGE SCALE GENOMIC DNA]</scope>
    <source>
        <strain evidence="1">SpSt-418</strain>
    </source>
</reference>
<sequence length="129" mass="14427">MAQQYSRGTGVKYMLAGGSVVAALGLLVDPAKLLPGQYPVKDVCQEIVQPQAKLSRDALTRLLAIPERSHQNQVRQVVAQPYCNLKNLQLRVGATSRREAYPLEFDPSTWLVVLYEGEEYAGYSFSFRH</sequence>
<accession>A0A7C3KE92</accession>